<evidence type="ECO:0000313" key="4">
    <source>
        <dbReference type="Proteomes" id="UP000006695"/>
    </source>
</evidence>
<reference evidence="3 4" key="1">
    <citation type="submission" date="2007-05" db="EMBL/GenBank/DDBJ databases">
        <title>Complete sequence of Geobacter uraniireducens Rf4.</title>
        <authorList>
            <consortium name="US DOE Joint Genome Institute"/>
            <person name="Copeland A."/>
            <person name="Lucas S."/>
            <person name="Lapidus A."/>
            <person name="Barry K."/>
            <person name="Detter J.C."/>
            <person name="Glavina del Rio T."/>
            <person name="Hammon N."/>
            <person name="Israni S."/>
            <person name="Dalin E."/>
            <person name="Tice H."/>
            <person name="Pitluck S."/>
            <person name="Chertkov O."/>
            <person name="Brettin T."/>
            <person name="Bruce D."/>
            <person name="Han C."/>
            <person name="Schmutz J."/>
            <person name="Larimer F."/>
            <person name="Land M."/>
            <person name="Hauser L."/>
            <person name="Kyrpides N."/>
            <person name="Mikhailova N."/>
            <person name="Shelobolina E."/>
            <person name="Aklujkar M."/>
            <person name="Lovley D."/>
            <person name="Richardson P."/>
        </authorList>
    </citation>
    <scope>NUCLEOTIDE SEQUENCE [LARGE SCALE GENOMIC DNA]</scope>
    <source>
        <strain evidence="4">ATCC BAA-1134 / JCM 13001 / Rf4</strain>
    </source>
</reference>
<dbReference type="PANTHER" id="PTHR34477">
    <property type="entry name" value="UPF0213 PROTEIN YHBQ"/>
    <property type="match status" value="1"/>
</dbReference>
<dbReference type="KEGG" id="gur:Gura_2278"/>
<evidence type="ECO:0000313" key="3">
    <source>
        <dbReference type="EMBL" id="ABQ26458.1"/>
    </source>
</evidence>
<dbReference type="InterPro" id="IPR000305">
    <property type="entry name" value="GIY-YIG_endonuc"/>
</dbReference>
<proteinExistence type="inferred from homology"/>
<comment type="similarity">
    <text evidence="1">Belongs to the UPF0213 family.</text>
</comment>
<dbReference type="PROSITE" id="PS50164">
    <property type="entry name" value="GIY_YIG"/>
    <property type="match status" value="1"/>
</dbReference>
<dbReference type="EMBL" id="CP000698">
    <property type="protein sequence ID" value="ABQ26458.1"/>
    <property type="molecule type" value="Genomic_DNA"/>
</dbReference>
<accession>A5G3U0</accession>
<keyword evidence="4" id="KW-1185">Reference proteome</keyword>
<dbReference type="InterPro" id="IPR035901">
    <property type="entry name" value="GIY-YIG_endonuc_sf"/>
</dbReference>
<dbReference type="HOGENOM" id="CLU_135650_0_3_7"/>
<evidence type="ECO:0000259" key="2">
    <source>
        <dbReference type="PROSITE" id="PS50164"/>
    </source>
</evidence>
<dbReference type="SUPFAM" id="SSF82771">
    <property type="entry name" value="GIY-YIG endonuclease"/>
    <property type="match status" value="1"/>
</dbReference>
<sequence length="89" mass="10238">MNWHVYIIQCSDDSLYTGITTDVERRLRQHADGQGAKYFRSRRPSRLVYLESGHTRSSAGKREMEIKRMKRADKCLLAATSADMQTTGQ</sequence>
<dbReference type="Proteomes" id="UP000006695">
    <property type="component" value="Chromosome"/>
</dbReference>
<dbReference type="RefSeq" id="WP_011939153.1">
    <property type="nucleotide sequence ID" value="NC_009483.1"/>
</dbReference>
<dbReference type="AlphaFoldDB" id="A5G3U0"/>
<feature type="domain" description="GIY-YIG" evidence="2">
    <location>
        <begin position="1"/>
        <end position="76"/>
    </location>
</feature>
<organism evidence="3 4">
    <name type="scientific">Geotalea uraniireducens (strain Rf4)</name>
    <name type="common">Geobacter uraniireducens</name>
    <dbReference type="NCBI Taxonomy" id="351605"/>
    <lineage>
        <taxon>Bacteria</taxon>
        <taxon>Pseudomonadati</taxon>
        <taxon>Thermodesulfobacteriota</taxon>
        <taxon>Desulfuromonadia</taxon>
        <taxon>Geobacterales</taxon>
        <taxon>Geobacteraceae</taxon>
        <taxon>Geotalea</taxon>
    </lineage>
</organism>
<dbReference type="Gene3D" id="3.40.1440.10">
    <property type="entry name" value="GIY-YIG endonuclease"/>
    <property type="match status" value="1"/>
</dbReference>
<dbReference type="CDD" id="cd10456">
    <property type="entry name" value="GIY-YIG_UPF0213"/>
    <property type="match status" value="1"/>
</dbReference>
<dbReference type="Pfam" id="PF01541">
    <property type="entry name" value="GIY-YIG"/>
    <property type="match status" value="1"/>
</dbReference>
<gene>
    <name evidence="3" type="ordered locus">Gura_2278</name>
</gene>
<dbReference type="OrthoDB" id="287318at2"/>
<evidence type="ECO:0000256" key="1">
    <source>
        <dbReference type="ARBA" id="ARBA00007435"/>
    </source>
</evidence>
<dbReference type="PANTHER" id="PTHR34477:SF1">
    <property type="entry name" value="UPF0213 PROTEIN YHBQ"/>
    <property type="match status" value="1"/>
</dbReference>
<dbReference type="InterPro" id="IPR050190">
    <property type="entry name" value="UPF0213_domain"/>
</dbReference>
<protein>
    <submittedName>
        <fullName evidence="3">Excinuclease ABC, C subunit domain protein</fullName>
    </submittedName>
</protein>
<dbReference type="STRING" id="351605.Gura_2278"/>
<name>A5G3U0_GEOUR</name>